<proteinExistence type="predicted"/>
<name>A0A2N0S5B9_9GLOM</name>
<evidence type="ECO:0000313" key="1">
    <source>
        <dbReference type="EMBL" id="PKC70762.1"/>
    </source>
</evidence>
<gene>
    <name evidence="1" type="ORF">RhiirA1_454331</name>
</gene>
<protein>
    <submittedName>
        <fullName evidence="1">Uncharacterized protein</fullName>
    </submittedName>
</protein>
<reference evidence="1 2" key="1">
    <citation type="submission" date="2017-10" db="EMBL/GenBank/DDBJ databases">
        <title>Extensive intraspecific genome diversity in a model arbuscular mycorrhizal fungus.</title>
        <authorList>
            <person name="Chen E.C.H."/>
            <person name="Morin E."/>
            <person name="Baudet D."/>
            <person name="Noel J."/>
            <person name="Ndikumana S."/>
            <person name="Charron P."/>
            <person name="St-Onge C."/>
            <person name="Giorgi J."/>
            <person name="Grigoriev I.V."/>
            <person name="Roux C."/>
            <person name="Martin F.M."/>
            <person name="Corradi N."/>
        </authorList>
    </citation>
    <scope>NUCLEOTIDE SEQUENCE [LARGE SCALE GENOMIC DNA]</scope>
    <source>
        <strain evidence="1 2">A1</strain>
    </source>
</reference>
<accession>A0A2N0S5B9</accession>
<evidence type="ECO:0000313" key="2">
    <source>
        <dbReference type="Proteomes" id="UP000232688"/>
    </source>
</evidence>
<organism evidence="1 2">
    <name type="scientific">Rhizophagus irregularis</name>
    <dbReference type="NCBI Taxonomy" id="588596"/>
    <lineage>
        <taxon>Eukaryota</taxon>
        <taxon>Fungi</taxon>
        <taxon>Fungi incertae sedis</taxon>
        <taxon>Mucoromycota</taxon>
        <taxon>Glomeromycotina</taxon>
        <taxon>Glomeromycetes</taxon>
        <taxon>Glomerales</taxon>
        <taxon>Glomeraceae</taxon>
        <taxon>Rhizophagus</taxon>
    </lineage>
</organism>
<dbReference type="Proteomes" id="UP000232688">
    <property type="component" value="Unassembled WGS sequence"/>
</dbReference>
<dbReference type="EMBL" id="LLXH01000202">
    <property type="protein sequence ID" value="PKC70762.1"/>
    <property type="molecule type" value="Genomic_DNA"/>
</dbReference>
<sequence length="74" mass="8713">MHKSMLLSPFLVSLSNILPHTKLHLESGFLGKRIELDDVKRNIRTELWEIIFKIVRRIYKLDFEIKGCLLTSAF</sequence>
<comment type="caution">
    <text evidence="1">The sequence shown here is derived from an EMBL/GenBank/DDBJ whole genome shotgun (WGS) entry which is preliminary data.</text>
</comment>
<dbReference type="AlphaFoldDB" id="A0A2N0S5B9"/>
<dbReference type="VEuPathDB" id="FungiDB:RhiirA1_454331"/>
<reference evidence="1 2" key="2">
    <citation type="submission" date="2017-10" db="EMBL/GenBank/DDBJ databases">
        <title>Genome analyses suggest a sexual origin of heterokaryosis in a supposedly ancient asexual fungus.</title>
        <authorList>
            <person name="Corradi N."/>
            <person name="Sedzielewska K."/>
            <person name="Noel J."/>
            <person name="Charron P."/>
            <person name="Farinelli L."/>
            <person name="Marton T."/>
            <person name="Kruger M."/>
            <person name="Pelin A."/>
            <person name="Brachmann A."/>
            <person name="Corradi N."/>
        </authorList>
    </citation>
    <scope>NUCLEOTIDE SEQUENCE [LARGE SCALE GENOMIC DNA]</scope>
    <source>
        <strain evidence="1 2">A1</strain>
    </source>
</reference>